<gene>
    <name evidence="3" type="ORF">VZ94_09835</name>
</gene>
<keyword evidence="2" id="KW-0732">Signal</keyword>
<feature type="signal peptide" evidence="2">
    <location>
        <begin position="1"/>
        <end position="20"/>
    </location>
</feature>
<evidence type="ECO:0000256" key="1">
    <source>
        <dbReference type="PROSITE-ProRule" id="PRU00339"/>
    </source>
</evidence>
<dbReference type="RefSeq" id="WP_045779099.1">
    <property type="nucleotide sequence ID" value="NZ_LAJX01000097.1"/>
</dbReference>
<evidence type="ECO:0000256" key="2">
    <source>
        <dbReference type="SAM" id="SignalP"/>
    </source>
</evidence>
<dbReference type="AlphaFoldDB" id="A0A0F3IIU4"/>
<keyword evidence="1" id="KW-0802">TPR repeat</keyword>
<dbReference type="SMART" id="SM00028">
    <property type="entry name" value="TPR"/>
    <property type="match status" value="3"/>
</dbReference>
<organism evidence="3 4">
    <name type="scientific">Methylocucumis oryzae</name>
    <dbReference type="NCBI Taxonomy" id="1632867"/>
    <lineage>
        <taxon>Bacteria</taxon>
        <taxon>Pseudomonadati</taxon>
        <taxon>Pseudomonadota</taxon>
        <taxon>Gammaproteobacteria</taxon>
        <taxon>Methylococcales</taxon>
        <taxon>Methylococcaceae</taxon>
        <taxon>Methylocucumis</taxon>
    </lineage>
</organism>
<name>A0A0F3IIU4_9GAMM</name>
<dbReference type="Gene3D" id="1.25.40.10">
    <property type="entry name" value="Tetratricopeptide repeat domain"/>
    <property type="match status" value="1"/>
</dbReference>
<feature type="chain" id="PRO_5002462355" evidence="2">
    <location>
        <begin position="21"/>
        <end position="393"/>
    </location>
</feature>
<proteinExistence type="predicted"/>
<accession>A0A0F3IIU4</accession>
<keyword evidence="4" id="KW-1185">Reference proteome</keyword>
<protein>
    <submittedName>
        <fullName evidence="3">Tetratricopeptide repeat protein</fullName>
    </submittedName>
</protein>
<reference evidence="3 4" key="2">
    <citation type="journal article" date="2016" name="Microb. Ecol.">
        <title>Genome Characteristics of a Novel Type I Methanotroph (Sn10-6) Isolated from a Flooded Indian Rice Field.</title>
        <authorList>
            <person name="Rahalkar M.C."/>
            <person name="Pandit P.S."/>
            <person name="Dhakephalkar P.K."/>
            <person name="Pore S."/>
            <person name="Arora P."/>
            <person name="Kapse N."/>
        </authorList>
    </citation>
    <scope>NUCLEOTIDE SEQUENCE [LARGE SCALE GENOMIC DNA]</scope>
    <source>
        <strain evidence="3 4">Sn10-6</strain>
    </source>
</reference>
<evidence type="ECO:0000313" key="4">
    <source>
        <dbReference type="Proteomes" id="UP000033684"/>
    </source>
</evidence>
<sequence>MNTLKRLALPLLFTALSVQADNAVNVQLLSATVKDEKIADATVILQKNGEQSLTATSNAQGMATINSAYADDAGTLLIVKKPGYSELVVKCPCSDMTYAISPVMKSLDAMRIVLNWGAKPEDLDSHIVYPNNHIYFENMTGTDALLDVDDTNSFGPETITLNVKHEGERYVYAVHNFSDASAPGSKRLSDSQAKVFVYVGETLVKTYYVPTNQIGNLWTVFAVTESGDLQDFNTIKAVTSYQRLQTSEFQSVIDHTSVSSAEYTSEAVATSKALNKQGEQAYHAGKLDDAIRLYQAAIELDGSFGQAYSNLGLAFQKAGNVAEALWANRKAIALADGASAATVKASSHYNNGKIYEEAGQWNDALREYHYAKRAKDNTVYDKAIKRMQEKGAK</sequence>
<dbReference type="Proteomes" id="UP000033684">
    <property type="component" value="Unassembled WGS sequence"/>
</dbReference>
<evidence type="ECO:0000313" key="3">
    <source>
        <dbReference type="EMBL" id="KJV06641.1"/>
    </source>
</evidence>
<dbReference type="InterPro" id="IPR011990">
    <property type="entry name" value="TPR-like_helical_dom_sf"/>
</dbReference>
<feature type="repeat" description="TPR" evidence="1">
    <location>
        <begin position="271"/>
        <end position="304"/>
    </location>
</feature>
<reference evidence="4" key="1">
    <citation type="submission" date="2015-03" db="EMBL/GenBank/DDBJ databases">
        <title>Draft genome sequence of a novel methanotroph (Sn10-6) isolated from flooded ricefield rhizosphere in India.</title>
        <authorList>
            <person name="Pandit P.S."/>
            <person name="Pore S.D."/>
            <person name="Arora P."/>
            <person name="Kapse N.G."/>
            <person name="Dhakephalkar P.K."/>
            <person name="Rahalkar M.C."/>
        </authorList>
    </citation>
    <scope>NUCLEOTIDE SEQUENCE [LARGE SCALE GENOMIC DNA]</scope>
    <source>
        <strain evidence="4">Sn10-6</strain>
    </source>
</reference>
<dbReference type="Pfam" id="PF13414">
    <property type="entry name" value="TPR_11"/>
    <property type="match status" value="1"/>
</dbReference>
<comment type="caution">
    <text evidence="3">The sequence shown here is derived from an EMBL/GenBank/DDBJ whole genome shotgun (WGS) entry which is preliminary data.</text>
</comment>
<dbReference type="InterPro" id="IPR019734">
    <property type="entry name" value="TPR_rpt"/>
</dbReference>
<dbReference type="PROSITE" id="PS50005">
    <property type="entry name" value="TPR"/>
    <property type="match status" value="1"/>
</dbReference>
<dbReference type="PATRIC" id="fig|1632867.3.peg.5802"/>
<dbReference type="SUPFAM" id="SSF48452">
    <property type="entry name" value="TPR-like"/>
    <property type="match status" value="1"/>
</dbReference>
<dbReference type="EMBL" id="LAJX01000097">
    <property type="protein sequence ID" value="KJV06641.1"/>
    <property type="molecule type" value="Genomic_DNA"/>
</dbReference>
<dbReference type="OrthoDB" id="5624957at2"/>